<keyword evidence="4" id="KW-1185">Reference proteome</keyword>
<dbReference type="GO" id="GO:0003677">
    <property type="term" value="F:DNA binding"/>
    <property type="evidence" value="ECO:0007669"/>
    <property type="project" value="UniProtKB-UniRule"/>
</dbReference>
<dbReference type="Proteomes" id="UP000319449">
    <property type="component" value="Unassembled WGS sequence"/>
</dbReference>
<comment type="caution">
    <text evidence="3">The sequence shown here is derived from an EMBL/GenBank/DDBJ whole genome shotgun (WGS) entry which is preliminary data.</text>
</comment>
<name>A0A562WS09_9BACT</name>
<dbReference type="RefSeq" id="WP_145016875.1">
    <property type="nucleotide sequence ID" value="NZ_VLLN01000001.1"/>
</dbReference>
<evidence type="ECO:0000256" key="1">
    <source>
        <dbReference type="PROSITE-ProRule" id="PRU01076"/>
    </source>
</evidence>
<dbReference type="NCBIfam" id="TIGR01439">
    <property type="entry name" value="lp_hng_hel_AbrB"/>
    <property type="match status" value="1"/>
</dbReference>
<proteinExistence type="predicted"/>
<evidence type="ECO:0000313" key="3">
    <source>
        <dbReference type="EMBL" id="TWJ33365.1"/>
    </source>
</evidence>
<gene>
    <name evidence="3" type="ORF">JN12_00037</name>
</gene>
<dbReference type="Gene3D" id="2.10.260.10">
    <property type="match status" value="1"/>
</dbReference>
<dbReference type="InterPro" id="IPR007159">
    <property type="entry name" value="SpoVT-AbrB_dom"/>
</dbReference>
<dbReference type="EMBL" id="VLLN01000001">
    <property type="protein sequence ID" value="TWJ33365.1"/>
    <property type="molecule type" value="Genomic_DNA"/>
</dbReference>
<dbReference type="OrthoDB" id="9811597at2"/>
<keyword evidence="1" id="KW-0238">DNA-binding</keyword>
<dbReference type="SMART" id="SM00966">
    <property type="entry name" value="SpoVT_AbrB"/>
    <property type="match status" value="1"/>
</dbReference>
<feature type="domain" description="SpoVT-AbrB" evidence="2">
    <location>
        <begin position="1"/>
        <end position="46"/>
    </location>
</feature>
<evidence type="ECO:0000259" key="2">
    <source>
        <dbReference type="PROSITE" id="PS51740"/>
    </source>
</evidence>
<dbReference type="PROSITE" id="PS51740">
    <property type="entry name" value="SPOVT_ABRB"/>
    <property type="match status" value="1"/>
</dbReference>
<evidence type="ECO:0000313" key="4">
    <source>
        <dbReference type="Proteomes" id="UP000319449"/>
    </source>
</evidence>
<sequence>MEIVKISPKFQVVIPWEVRGKLNLVAGQRMQVVVYGNRIELIREREIADMRGFLKGIDTAVEQEPDRV</sequence>
<protein>
    <submittedName>
        <fullName evidence="3">AbrB family looped-hinge helix DNA binding protein</fullName>
    </submittedName>
</protein>
<dbReference type="SUPFAM" id="SSF89447">
    <property type="entry name" value="AbrB/MazE/MraZ-like"/>
    <property type="match status" value="1"/>
</dbReference>
<organism evidence="3 4">
    <name type="scientific">Geobacter argillaceus</name>
    <dbReference type="NCBI Taxonomy" id="345631"/>
    <lineage>
        <taxon>Bacteria</taxon>
        <taxon>Pseudomonadati</taxon>
        <taxon>Thermodesulfobacteriota</taxon>
        <taxon>Desulfuromonadia</taxon>
        <taxon>Geobacterales</taxon>
        <taxon>Geobacteraceae</taxon>
        <taxon>Geobacter</taxon>
    </lineage>
</organism>
<reference evidence="3 4" key="1">
    <citation type="submission" date="2019-07" db="EMBL/GenBank/DDBJ databases">
        <title>Genomic Encyclopedia of Archaeal and Bacterial Type Strains, Phase II (KMG-II): from individual species to whole genera.</title>
        <authorList>
            <person name="Goeker M."/>
        </authorList>
    </citation>
    <scope>NUCLEOTIDE SEQUENCE [LARGE SCALE GENOMIC DNA]</scope>
    <source>
        <strain evidence="3 4">ATCC BAA-1139</strain>
    </source>
</reference>
<dbReference type="InterPro" id="IPR037914">
    <property type="entry name" value="SpoVT-AbrB_sf"/>
</dbReference>
<accession>A0A562WS09</accession>
<dbReference type="AlphaFoldDB" id="A0A562WS09"/>